<protein>
    <submittedName>
        <fullName evidence="4">Peptidase S1 and S6 chymotrypsin/Hap</fullName>
    </submittedName>
</protein>
<dbReference type="InterPro" id="IPR050966">
    <property type="entry name" value="Glutamyl_endopeptidase"/>
</dbReference>
<gene>
    <name evidence="4" type="ordered locus">Mnod_6589</name>
</gene>
<organism evidence="4 5">
    <name type="scientific">Methylobacterium nodulans (strain LMG 21967 / CNCM I-2342 / ORS 2060)</name>
    <dbReference type="NCBI Taxonomy" id="460265"/>
    <lineage>
        <taxon>Bacteria</taxon>
        <taxon>Pseudomonadati</taxon>
        <taxon>Pseudomonadota</taxon>
        <taxon>Alphaproteobacteria</taxon>
        <taxon>Hyphomicrobiales</taxon>
        <taxon>Methylobacteriaceae</taxon>
        <taxon>Methylobacterium</taxon>
    </lineage>
</organism>
<dbReference type="InterPro" id="IPR009003">
    <property type="entry name" value="Peptidase_S1_PA"/>
</dbReference>
<dbReference type="SUPFAM" id="SSF50494">
    <property type="entry name" value="Trypsin-like serine proteases"/>
    <property type="match status" value="1"/>
</dbReference>
<evidence type="ECO:0000313" key="4">
    <source>
        <dbReference type="EMBL" id="ACL61358.1"/>
    </source>
</evidence>
<feature type="domain" description="Peptidase S1" evidence="3">
    <location>
        <begin position="10"/>
        <end position="272"/>
    </location>
</feature>
<name>B8IDJ2_METNO</name>
<dbReference type="InterPro" id="IPR018114">
    <property type="entry name" value="TRYPSIN_HIS"/>
</dbReference>
<dbReference type="EMBL" id="CP001349">
    <property type="protein sequence ID" value="ACL61358.1"/>
    <property type="molecule type" value="Genomic_DNA"/>
</dbReference>
<dbReference type="GO" id="GO:0004252">
    <property type="term" value="F:serine-type endopeptidase activity"/>
    <property type="evidence" value="ECO:0007669"/>
    <property type="project" value="InterPro"/>
</dbReference>
<dbReference type="OrthoDB" id="267336at2"/>
<evidence type="ECO:0000256" key="2">
    <source>
        <dbReference type="SAM" id="SignalP"/>
    </source>
</evidence>
<reference evidence="4 5" key="1">
    <citation type="submission" date="2009-01" db="EMBL/GenBank/DDBJ databases">
        <title>Complete sequence of chromosome of Methylobacterium nodulans ORS 2060.</title>
        <authorList>
            <consortium name="US DOE Joint Genome Institute"/>
            <person name="Lucas S."/>
            <person name="Copeland A."/>
            <person name="Lapidus A."/>
            <person name="Glavina del Rio T."/>
            <person name="Dalin E."/>
            <person name="Tice H."/>
            <person name="Bruce D."/>
            <person name="Goodwin L."/>
            <person name="Pitluck S."/>
            <person name="Sims D."/>
            <person name="Brettin T."/>
            <person name="Detter J.C."/>
            <person name="Han C."/>
            <person name="Larimer F."/>
            <person name="Land M."/>
            <person name="Hauser L."/>
            <person name="Kyrpides N."/>
            <person name="Ivanova N."/>
            <person name="Marx C.J."/>
            <person name="Richardson P."/>
        </authorList>
    </citation>
    <scope>NUCLEOTIDE SEQUENCE [LARGE SCALE GENOMIC DNA]</scope>
    <source>
        <strain evidence="5">LMG 21967 / CNCM I-2342 / ORS 2060</strain>
    </source>
</reference>
<dbReference type="eggNOG" id="COG3591">
    <property type="taxonomic scope" value="Bacteria"/>
</dbReference>
<dbReference type="AlphaFoldDB" id="B8IDJ2"/>
<dbReference type="Pfam" id="PF13365">
    <property type="entry name" value="Trypsin_2"/>
    <property type="match status" value="1"/>
</dbReference>
<dbReference type="GO" id="GO:0006508">
    <property type="term" value="P:proteolysis"/>
    <property type="evidence" value="ECO:0007669"/>
    <property type="project" value="InterPro"/>
</dbReference>
<dbReference type="Proteomes" id="UP000008207">
    <property type="component" value="Chromosome"/>
</dbReference>
<dbReference type="KEGG" id="mno:Mnod_6589"/>
<sequence>MTLSIRCRLAWAGSVLLALPALAQEPPADRRVPLEPASWPFTAIGRVNVVKGPAHRGHCTGTLVGPRHVLTAAHCLFDERLNGWVKPHQVHFVAGQARDRFAGHAVAEALRIAPEFDLRREARPAPQGIAQGIAQEMIRRDWAIITLRDALPDLKPVPWRVLPGADLPGGLPGAVMAVAGYAFDRPYLPVIHRGCAVRIDAPVRGQLTDLCESGSGESGAPVLLLEPDGGAALVGIHTAVLGAERIGTAYRGRIGAGVAASVFAPVLEEMLRR</sequence>
<keyword evidence="1 2" id="KW-0732">Signal</keyword>
<dbReference type="SMART" id="SM00020">
    <property type="entry name" value="Tryp_SPc"/>
    <property type="match status" value="1"/>
</dbReference>
<feature type="chain" id="PRO_5002873992" evidence="2">
    <location>
        <begin position="24"/>
        <end position="273"/>
    </location>
</feature>
<accession>B8IDJ2</accession>
<evidence type="ECO:0000259" key="3">
    <source>
        <dbReference type="PROSITE" id="PS50240"/>
    </source>
</evidence>
<dbReference type="STRING" id="460265.Mnod_6589"/>
<dbReference type="Gene3D" id="2.40.10.10">
    <property type="entry name" value="Trypsin-like serine proteases"/>
    <property type="match status" value="2"/>
</dbReference>
<dbReference type="PROSITE" id="PS50240">
    <property type="entry name" value="TRYPSIN_DOM"/>
    <property type="match status" value="1"/>
</dbReference>
<evidence type="ECO:0000256" key="1">
    <source>
        <dbReference type="ARBA" id="ARBA00022729"/>
    </source>
</evidence>
<dbReference type="InterPro" id="IPR043504">
    <property type="entry name" value="Peptidase_S1_PA_chymotrypsin"/>
</dbReference>
<dbReference type="PANTHER" id="PTHR15462">
    <property type="entry name" value="SERINE PROTEASE"/>
    <property type="match status" value="1"/>
</dbReference>
<dbReference type="PROSITE" id="PS00134">
    <property type="entry name" value="TRYPSIN_HIS"/>
    <property type="match status" value="1"/>
</dbReference>
<keyword evidence="5" id="KW-1185">Reference proteome</keyword>
<proteinExistence type="predicted"/>
<dbReference type="HOGENOM" id="CLU_078170_0_0_5"/>
<dbReference type="InterPro" id="IPR001254">
    <property type="entry name" value="Trypsin_dom"/>
</dbReference>
<evidence type="ECO:0000313" key="5">
    <source>
        <dbReference type="Proteomes" id="UP000008207"/>
    </source>
</evidence>
<dbReference type="PANTHER" id="PTHR15462:SF8">
    <property type="entry name" value="SERINE PROTEASE"/>
    <property type="match status" value="1"/>
</dbReference>
<dbReference type="RefSeq" id="WP_015932929.1">
    <property type="nucleotide sequence ID" value="NC_011894.1"/>
</dbReference>
<feature type="signal peptide" evidence="2">
    <location>
        <begin position="1"/>
        <end position="23"/>
    </location>
</feature>